<feature type="transmembrane region" description="Helical" evidence="8">
    <location>
        <begin position="254"/>
        <end position="271"/>
    </location>
</feature>
<evidence type="ECO:0000313" key="10">
    <source>
        <dbReference type="EMBL" id="GBD10229.1"/>
    </source>
</evidence>
<dbReference type="GO" id="GO:0009103">
    <property type="term" value="P:lipopolysaccharide biosynthetic process"/>
    <property type="evidence" value="ECO:0007669"/>
    <property type="project" value="UniProtKB-ARBA"/>
</dbReference>
<evidence type="ECO:0000256" key="5">
    <source>
        <dbReference type="ARBA" id="ARBA00022692"/>
    </source>
</evidence>
<keyword evidence="5 8" id="KW-0812">Transmembrane</keyword>
<keyword evidence="2" id="KW-1003">Cell membrane</keyword>
<comment type="caution">
    <text evidence="10">The sequence shown here is derived from an EMBL/GenBank/DDBJ whole genome shotgun (WGS) entry which is preliminary data.</text>
</comment>
<evidence type="ECO:0000259" key="9">
    <source>
        <dbReference type="Pfam" id="PF13231"/>
    </source>
</evidence>
<evidence type="ECO:0000256" key="8">
    <source>
        <dbReference type="SAM" id="Phobius"/>
    </source>
</evidence>
<dbReference type="PANTHER" id="PTHR33908">
    <property type="entry name" value="MANNOSYLTRANSFERASE YKCB-RELATED"/>
    <property type="match status" value="1"/>
</dbReference>
<name>A0A2H5Y9U4_9CHLR</name>
<dbReference type="InterPro" id="IPR050297">
    <property type="entry name" value="LipidA_mod_glycosyltrf_83"/>
</dbReference>
<feature type="domain" description="Glycosyltransferase RgtA/B/C/D-like" evidence="9">
    <location>
        <begin position="11"/>
        <end position="167"/>
    </location>
</feature>
<keyword evidence="3" id="KW-0328">Glycosyltransferase</keyword>
<evidence type="ECO:0000256" key="7">
    <source>
        <dbReference type="ARBA" id="ARBA00023136"/>
    </source>
</evidence>
<dbReference type="PANTHER" id="PTHR33908:SF3">
    <property type="entry name" value="UNDECAPRENYL PHOSPHATE-ALPHA-4-AMINO-4-DEOXY-L-ARABINOSE ARABINOSYL TRANSFERASE"/>
    <property type="match status" value="1"/>
</dbReference>
<feature type="transmembrane region" description="Helical" evidence="8">
    <location>
        <begin position="202"/>
        <end position="218"/>
    </location>
</feature>
<gene>
    <name evidence="10" type="ORF">HRbin22_02496</name>
</gene>
<dbReference type="AlphaFoldDB" id="A0A2H5Y9U4"/>
<dbReference type="EMBL" id="BEHY01000131">
    <property type="protein sequence ID" value="GBD10229.1"/>
    <property type="molecule type" value="Genomic_DNA"/>
</dbReference>
<feature type="transmembrane region" description="Helical" evidence="8">
    <location>
        <begin position="59"/>
        <end position="76"/>
    </location>
</feature>
<dbReference type="Proteomes" id="UP000236642">
    <property type="component" value="Unassembled WGS sequence"/>
</dbReference>
<feature type="transmembrane region" description="Helical" evidence="8">
    <location>
        <begin position="151"/>
        <end position="168"/>
    </location>
</feature>
<dbReference type="Pfam" id="PF13231">
    <property type="entry name" value="PMT_2"/>
    <property type="match status" value="1"/>
</dbReference>
<dbReference type="GO" id="GO:0005886">
    <property type="term" value="C:plasma membrane"/>
    <property type="evidence" value="ECO:0007669"/>
    <property type="project" value="UniProtKB-SubCell"/>
</dbReference>
<keyword evidence="6 8" id="KW-1133">Transmembrane helix</keyword>
<evidence type="ECO:0000256" key="6">
    <source>
        <dbReference type="ARBA" id="ARBA00022989"/>
    </source>
</evidence>
<accession>A0A2H5Y9U4</accession>
<dbReference type="InterPro" id="IPR038731">
    <property type="entry name" value="RgtA/B/C-like"/>
</dbReference>
<keyword evidence="4" id="KW-0808">Transferase</keyword>
<feature type="transmembrane region" description="Helical" evidence="8">
    <location>
        <begin position="291"/>
        <end position="312"/>
    </location>
</feature>
<comment type="subcellular location">
    <subcellularLocation>
        <location evidence="1">Cell membrane</location>
        <topology evidence="1">Multi-pass membrane protein</topology>
    </subcellularLocation>
</comment>
<feature type="transmembrane region" description="Helical" evidence="8">
    <location>
        <begin position="34"/>
        <end position="52"/>
    </location>
</feature>
<proteinExistence type="predicted"/>
<evidence type="ECO:0000256" key="1">
    <source>
        <dbReference type="ARBA" id="ARBA00004651"/>
    </source>
</evidence>
<evidence type="ECO:0000256" key="2">
    <source>
        <dbReference type="ARBA" id="ARBA00022475"/>
    </source>
</evidence>
<feature type="transmembrane region" description="Helical" evidence="8">
    <location>
        <begin position="225"/>
        <end position="248"/>
    </location>
</feature>
<organism evidence="10 11">
    <name type="scientific">Candidatus Thermoflexus japonica</name>
    <dbReference type="NCBI Taxonomy" id="2035417"/>
    <lineage>
        <taxon>Bacteria</taxon>
        <taxon>Bacillati</taxon>
        <taxon>Chloroflexota</taxon>
        <taxon>Thermoflexia</taxon>
        <taxon>Thermoflexales</taxon>
        <taxon>Thermoflexaceae</taxon>
        <taxon>Thermoflexus</taxon>
    </lineage>
</organism>
<evidence type="ECO:0000256" key="3">
    <source>
        <dbReference type="ARBA" id="ARBA00022676"/>
    </source>
</evidence>
<sequence>MLRATAADRSPFLYYLLLHFWIRIAGESEFALRWPSVAFGLLATALVGRIAARGWGRPAGTLAMLAMGLSPFWLYYVQEARMYTLLAAGTLAAFEAMEAALRRPTSLRFLTWTLLAASAILTHYYGLFPAAAMAIGLGMGSARRPAARRRWAASMLGLGLLVGPWLIFARERFYHPEDFLRPPTTLSGILSDLAHGFWPGEWTWLPAAILALAALIRGNAFARRWAALTLGTMSLTAAALVTVFPRFALFHPRYVIFLWALWAVGIGGGAARLGELLGARIPGGPRRARGWIGALFLFPLGAMLLGPWQAWWTDPHRGRDPYREAVAHVARQIRPGEAALALRANWAVRYYWSRMGIPAPLLMGPESPVWEEAAVQAWLEDAHRRYGPPDGPWRLWLFGWQQEVVDPLGLFDGLLLENGFEVGGQPFGSLWVAYYETWPPFHGRSLRPLRADFEGKIELRGVHLRRPRWPGDLLGVTLAWARVGPIPRPPRMFVHVLDPAGHLVAQRDGPLPNDLVPISAWPLDHAFPVFTRVVLPRDLHGLYRIRVGLYDPISGARWSVRIDGSLDDGVEVGTLELP</sequence>
<evidence type="ECO:0000313" key="11">
    <source>
        <dbReference type="Proteomes" id="UP000236642"/>
    </source>
</evidence>
<evidence type="ECO:0000256" key="4">
    <source>
        <dbReference type="ARBA" id="ARBA00022679"/>
    </source>
</evidence>
<dbReference type="GO" id="GO:0010041">
    <property type="term" value="P:response to iron(III) ion"/>
    <property type="evidence" value="ECO:0007669"/>
    <property type="project" value="TreeGrafter"/>
</dbReference>
<dbReference type="GO" id="GO:0016763">
    <property type="term" value="F:pentosyltransferase activity"/>
    <property type="evidence" value="ECO:0007669"/>
    <property type="project" value="TreeGrafter"/>
</dbReference>
<keyword evidence="7 8" id="KW-0472">Membrane</keyword>
<feature type="transmembrane region" description="Helical" evidence="8">
    <location>
        <begin position="109"/>
        <end position="139"/>
    </location>
</feature>
<reference evidence="11" key="1">
    <citation type="submission" date="2017-09" db="EMBL/GenBank/DDBJ databases">
        <title>Metaegenomics of thermophilic ammonia-oxidizing enrichment culture.</title>
        <authorList>
            <person name="Kato S."/>
            <person name="Suzuki K."/>
        </authorList>
    </citation>
    <scope>NUCLEOTIDE SEQUENCE [LARGE SCALE GENOMIC DNA]</scope>
</reference>
<protein>
    <recommendedName>
        <fullName evidence="9">Glycosyltransferase RgtA/B/C/D-like domain-containing protein</fullName>
    </recommendedName>
</protein>